<keyword evidence="6" id="KW-1185">Reference proteome</keyword>
<dbReference type="Proteomes" id="UP000642107">
    <property type="component" value="Unassembled WGS sequence"/>
</dbReference>
<evidence type="ECO:0000256" key="3">
    <source>
        <dbReference type="SAM" id="SignalP"/>
    </source>
</evidence>
<dbReference type="Pfam" id="PF11852">
    <property type="entry name" value="Pullul_strch_C"/>
    <property type="match status" value="1"/>
</dbReference>
<dbReference type="PANTHER" id="PTHR43002">
    <property type="entry name" value="GLYCOGEN DEBRANCHING ENZYME"/>
    <property type="match status" value="1"/>
</dbReference>
<dbReference type="SMART" id="SM00642">
    <property type="entry name" value="Aamy"/>
    <property type="match status" value="1"/>
</dbReference>
<feature type="compositionally biased region" description="Low complexity" evidence="2">
    <location>
        <begin position="2124"/>
        <end position="2159"/>
    </location>
</feature>
<comment type="similarity">
    <text evidence="1">Belongs to the glycosyl hydrolase 13 family.</text>
</comment>
<dbReference type="Pfam" id="PF00128">
    <property type="entry name" value="Alpha-amylase"/>
    <property type="match status" value="1"/>
</dbReference>
<comment type="caution">
    <text evidence="5">The sequence shown here is derived from an EMBL/GenBank/DDBJ whole genome shotgun (WGS) entry which is preliminary data.</text>
</comment>
<proteinExistence type="inferred from homology"/>
<feature type="signal peptide" evidence="3">
    <location>
        <begin position="1"/>
        <end position="37"/>
    </location>
</feature>
<dbReference type="InterPro" id="IPR040671">
    <property type="entry name" value="Pullulanase_N2"/>
</dbReference>
<dbReference type="CDD" id="cd11341">
    <property type="entry name" value="AmyAc_Pullulanase_LD-like"/>
    <property type="match status" value="1"/>
</dbReference>
<evidence type="ECO:0000259" key="4">
    <source>
        <dbReference type="SMART" id="SM00642"/>
    </source>
</evidence>
<dbReference type="InterPro" id="IPR054409">
    <property type="entry name" value="X25_BaPul-like"/>
</dbReference>
<feature type="domain" description="Glycosyl hydrolase family 13 catalytic" evidence="4">
    <location>
        <begin position="174"/>
        <end position="597"/>
    </location>
</feature>
<sequence length="2431" mass="258162">MQERRQPGVRRRRAAAYLSTFALAASGIVAGAAPALAADPEGYRLVGSLQSELGCTGGDNAGDWLPDCDLGTLAQVGTSTGWSIDAELPAGSYEFKVLAGDTWDAQAWGRAGSTGPDAKNIRLTTGGDSEFRFTFDSDSGKVQIAPLGTTVTPPTSADAPRPVRQPGSDEQFYFVLTDRFANGDASNDLGGIDGDRAQHGFDPADKAYYHGGDIAGLRDNLDYIKGLGSTAIWLTPSFKNRAVQGTGADQSAGYHGYWITDFTQIDPHLGTNDELEALIAEAHERGIKVYFDIIVNHTADIIDYKEGVYTYRPSTEEPYTPFIPVGLKDIKVPAWLNDTSLYNNRGNSTWKGESAILGDFDGLDDLDTTNPEVVQGFIDIYEAWATSGIDGFRIDTAKHVDFSFWQQWTTAIKRATASNPDFFMFGEVYDADPVKLSPYLRDSDMDSVLDFTFQDAAAVWAKGGNASNLSTLFAGDDYYTTATKNAHSLPTFLGNHDMGRIGHYVKDSSAREKRSALAHSLMYLTRGQPVVYYGDEQGFVGDKGEGKDKDARQSLFASQVAEFADQNLLDGTPAGTKDRYDTDTVLYKHIAELAELRKLHPALGSGAQIEQFADSGAGIYAFSRVDTAATHMREYLVAVNNSTAEDTATFTALTPDAEFTALYGLSGSVTSASDGTVELTVPALSAVVLTAGSDLVADTDAIAPELSLVAGTGLRLDGPVKANTPPDTRSLNAISVDLGTERYAETTFWTRLAGADEWTLLGTDDTTTPRIFLDTDDYAAGSLLEVRAVVRDAAGGLSQTTTTAVVGDDHGVGIDAANDPDLRVSIPGDHASEIGGCADWNFGCESTALTLQSDGTYEGTFDIPAGTYEFKFAYGTGDDRAYGPGGVLGGKLNYSYTHAGGPVTFYFDPVTKLGATTAESRVLTVAGDFQEQLGCAAPWSDACLRTLMDLRDDGTYRYVLDGLTPGDYALKVVEGLDWSTSFPATGPNVAFEITAEHPAAIVTFDPATGDITVETGAAPVEGPEPQREIDVRITGSLNSEMGCEGDWKEACDESLLTQQSGSVFSGTFTLPAGDYAYKVTINGSWDENYGSDRQHNGPNIPLTLTEETDVTFVYDDDSHFVDAIYAGGPSRAAVVAGTLQQQLGCADIWAPSCLGSWLQNHDRDGQVYVLQTNRLRKGSYSAKAALDLGWAESYPGSDLSFTVPKDYATMNFRLDLTTKEFTAAADTSVAGEGSRAYWLDERTLAVPASAVAGAAWTLRAAADGGMSARKDGIAAPAGTTVHELTALSTGLPATLRTAYPHLATYAALELPAGVDRAAVESVLQGQLLVSAEKDGSVVYATGVQLAGVLDDVYAAALERDLGATFAAGVPTLTLWAPTARSVTTQVWLDGDGTATGEMTEVPATRQADGTWVTQGTAAWKDKAFRYDVEVYVPSTGKVEHNLVTDPYSVALTLNSTHSVLVDLADPAYRPTAWATATPPAIARPVDRSIYELHIRDFSITDTSVPEAQRGTYLAFAGEGNGVKHLRKLAAAGLNTVHLLPSFDIATIEEDRSKQKTTGDLSSFGPASEEQQAAVDAIKDEDGFNWGYDPLHWTAPEGSYATTGNQDGGKRVAEYRTMVGALHRNGLQVVQDVVYNHTAASGQDPKSVLDRVVPGYYQRLSATGGVENSTCCSNVATENAFAQKLMVDSVVTWAREYKIDGFRFDLMGHHSKANMLAVREALDALTVAKDGVDGKKIYLYGEGWNFGEVADNARFEQATQGQLNGTGIGTFSDRLRDAVHGGSPVDGGSTFVQGFGTGLGTDPNGRTRGDGGTNTGAADEIADLRHQTDLVRLGLAGNLADYTFTTSAGTAQRGDELDYRGAPAGYASQPDEVVTYVDAHDNETLFDILTLKLPKDTSMADRVRMNTLSLATTTLAQTPTFWHAGTDLLRSKSLDRDSYNSGDHFNALDWTGKSNNFGVGLPPEEKNGEKWSLMTPLLADPALTPSAADIATANAQALDLLRLRYSTSLLRLGSADLIKQKVSFPGSGADAVPGLLLMQVDDTVGTDVDTALDGALVAFNASPAPITTTVASLKGRAFALSPIQAKGSDAVVKGTTFDARTGTVTIPARTVALLVEKSTEPTDPPTTAEPTEEPTTPAPTPTTEAPKQSTTRLSPTTLTTTLGSRAVWTVRVSSAGRTDGGTVTLQAGSKVLGSAKVRGGVAKVRLSKTAVARVGRTSVVASFSGTPTAAASRSSKGALVVNRAKARLKVTGTTVRTGERAVLRVRVNASAGSTAGRVTVYQGNRRVGSARVVKGSAKVVLPRSVSAKAGKVRLTVRYSGSTTVTKTSTRTTLKVVRTKPRLSVTAPDARVHRSAYLTVRVRGTAHARPEGTVTVRLDGKKIASVRLSGRSTSTTLRVRVVAFRPGDRDITVTYGGSARLAKASASTTMTVR</sequence>
<dbReference type="InterPro" id="IPR013780">
    <property type="entry name" value="Glyco_hydro_b"/>
</dbReference>
<organism evidence="5 6">
    <name type="scientific">Flavimobilis rhizosphaerae</name>
    <dbReference type="NCBI Taxonomy" id="2775421"/>
    <lineage>
        <taxon>Bacteria</taxon>
        <taxon>Bacillati</taxon>
        <taxon>Actinomycetota</taxon>
        <taxon>Actinomycetes</taxon>
        <taxon>Micrococcales</taxon>
        <taxon>Jonesiaceae</taxon>
        <taxon>Flavimobilis</taxon>
    </lineage>
</organism>
<dbReference type="InterPro" id="IPR011839">
    <property type="entry name" value="Pullul_strch"/>
</dbReference>
<feature type="region of interest" description="Disordered" evidence="2">
    <location>
        <begin position="146"/>
        <end position="165"/>
    </location>
</feature>
<dbReference type="NCBIfam" id="TIGR02103">
    <property type="entry name" value="pullul_strch"/>
    <property type="match status" value="1"/>
</dbReference>
<dbReference type="SUPFAM" id="SSF51011">
    <property type="entry name" value="Glycosyl hydrolase domain"/>
    <property type="match status" value="2"/>
</dbReference>
<dbReference type="InterPro" id="IPR006047">
    <property type="entry name" value="GH13_cat_dom"/>
</dbReference>
<evidence type="ECO:0000313" key="5">
    <source>
        <dbReference type="EMBL" id="MBD9698906.1"/>
    </source>
</evidence>
<evidence type="ECO:0000256" key="2">
    <source>
        <dbReference type="SAM" id="MobiDB-lite"/>
    </source>
</evidence>
<evidence type="ECO:0000313" key="6">
    <source>
        <dbReference type="Proteomes" id="UP000642107"/>
    </source>
</evidence>
<dbReference type="InterPro" id="IPR014756">
    <property type="entry name" value="Ig_E-set"/>
</dbReference>
<dbReference type="Pfam" id="PF22058">
    <property type="entry name" value="X25_BaPul_like"/>
    <property type="match status" value="5"/>
</dbReference>
<feature type="region of interest" description="Disordered" evidence="2">
    <location>
        <begin position="2114"/>
        <end position="2159"/>
    </location>
</feature>
<dbReference type="CDD" id="cd11339">
    <property type="entry name" value="AmyAc_bac_CMD_like_2"/>
    <property type="match status" value="1"/>
</dbReference>
<dbReference type="Gene3D" id="2.60.40.1130">
    <property type="entry name" value="Rab geranylgeranyltransferase alpha-subunit, insert domain"/>
    <property type="match status" value="1"/>
</dbReference>
<dbReference type="InterPro" id="IPR017853">
    <property type="entry name" value="GH"/>
</dbReference>
<dbReference type="SUPFAM" id="SSF51445">
    <property type="entry name" value="(Trans)glycosidases"/>
    <property type="match status" value="2"/>
</dbReference>
<keyword evidence="3" id="KW-0732">Signal</keyword>
<dbReference type="Gene3D" id="3.20.20.80">
    <property type="entry name" value="Glycosidases"/>
    <property type="match status" value="2"/>
</dbReference>
<feature type="region of interest" description="Disordered" evidence="2">
    <location>
        <begin position="1551"/>
        <end position="1571"/>
    </location>
</feature>
<dbReference type="CDD" id="cd12962">
    <property type="entry name" value="X25_BaPul_like"/>
    <property type="match status" value="3"/>
</dbReference>
<dbReference type="CDD" id="cd02860">
    <property type="entry name" value="E_set_Pullulanase"/>
    <property type="match status" value="1"/>
</dbReference>
<dbReference type="Gene3D" id="2.60.40.10">
    <property type="entry name" value="Immunoglobulins"/>
    <property type="match status" value="8"/>
</dbReference>
<dbReference type="InterPro" id="IPR013783">
    <property type="entry name" value="Ig-like_fold"/>
</dbReference>
<evidence type="ECO:0000256" key="1">
    <source>
        <dbReference type="ARBA" id="ARBA00008061"/>
    </source>
</evidence>
<dbReference type="Pfam" id="PF17967">
    <property type="entry name" value="Pullulanase_N2"/>
    <property type="match status" value="1"/>
</dbReference>
<gene>
    <name evidence="5" type="primary">pulA</name>
    <name evidence="5" type="ORF">IGS67_05280</name>
</gene>
<dbReference type="Gene3D" id="2.60.40.1180">
    <property type="entry name" value="Golgi alpha-mannosidase II"/>
    <property type="match status" value="2"/>
</dbReference>
<protein>
    <submittedName>
        <fullName evidence="5">Pullulanase-type alpha-1,6-glucosidase</fullName>
    </submittedName>
</protein>
<dbReference type="InterPro" id="IPR024561">
    <property type="entry name" value="Pullul_strch_C"/>
</dbReference>
<feature type="chain" id="PRO_5047210082" evidence="3">
    <location>
        <begin position="38"/>
        <end position="2431"/>
    </location>
</feature>
<name>A0ABR9DR97_9MICO</name>
<dbReference type="RefSeq" id="WP_192278542.1">
    <property type="nucleotide sequence ID" value="NZ_JACZDF010000002.1"/>
</dbReference>
<accession>A0ABR9DR97</accession>
<dbReference type="SUPFAM" id="SSF81296">
    <property type="entry name" value="E set domains"/>
    <property type="match status" value="2"/>
</dbReference>
<dbReference type="EMBL" id="JACZDF010000002">
    <property type="protein sequence ID" value="MBD9698906.1"/>
    <property type="molecule type" value="Genomic_DNA"/>
</dbReference>
<reference evidence="5 6" key="1">
    <citation type="submission" date="2020-09" db="EMBL/GenBank/DDBJ databases">
        <title>Flavimobilis rhizosphaerae sp. nov., isolated from rhizosphere soil of Spartina alterniflora.</title>
        <authorList>
            <person name="Hanqin C."/>
        </authorList>
    </citation>
    <scope>NUCLEOTIDE SEQUENCE [LARGE SCALE GENOMIC DNA]</scope>
    <source>
        <strain evidence="5 6">GY 10621</strain>
    </source>
</reference>